<dbReference type="Proteomes" id="UP000483672">
    <property type="component" value="Unassembled WGS sequence"/>
</dbReference>
<dbReference type="Proteomes" id="UP000614610">
    <property type="component" value="Unassembled WGS sequence"/>
</dbReference>
<dbReference type="EMBL" id="WIWT01000103">
    <property type="protein sequence ID" value="KAF3200844.1"/>
    <property type="molecule type" value="Genomic_DNA"/>
</dbReference>
<dbReference type="Proteomes" id="UP000472727">
    <property type="component" value="Unassembled WGS sequence"/>
</dbReference>
<dbReference type="EMBL" id="WIPF01000047">
    <property type="protein sequence ID" value="KAF3220185.1"/>
    <property type="molecule type" value="Genomic_DNA"/>
</dbReference>
<dbReference type="OrthoDB" id="5416372at2759"/>
<dbReference type="Proteomes" id="UP000479691">
    <property type="component" value="Unassembled WGS sequence"/>
</dbReference>
<accession>A0A6G1M4E2</accession>
<evidence type="ECO:0000313" key="4">
    <source>
        <dbReference type="EMBL" id="KAF3206747.1"/>
    </source>
</evidence>
<name>A0A6G1M4E2_ORBOL</name>
<evidence type="ECO:0000256" key="1">
    <source>
        <dbReference type="SAM" id="SignalP"/>
    </source>
</evidence>
<sequence>MNSLLLPLLVLPSVLGGCARFSTTDRWTIRGRYDSDGGYPAGYEFLEDAPVVQATDYFTCNQQTILQTRPCAGNISLCGLEPEGLASVTARFSVTPINNNEDVLRSFFGLVSGAAEANGPDKDYPTRKPPRYQACGEVGGSGRTYCLAVGDQGWVRYYARYLCVNGTAEQCTDGPFESGTNLVVCGVDGEFPNGDLSFESNRTAETAPNYMASDMNPALNSSLTCGSGASMSELKGWSFGFMGLAVIAGFIL</sequence>
<feature type="signal peptide" evidence="1">
    <location>
        <begin position="1"/>
        <end position="16"/>
    </location>
</feature>
<gene>
    <name evidence="4" type="ORF">TWF106_000623</name>
    <name evidence="5" type="ORF">TWF191_007501</name>
    <name evidence="3" type="ORF">TWF679_000598</name>
    <name evidence="2" type="ORF">TWF788_000793</name>
</gene>
<dbReference type="Pfam" id="PF19535">
    <property type="entry name" value="DUF6060"/>
    <property type="match status" value="1"/>
</dbReference>
<dbReference type="EMBL" id="WIWS01000106">
    <property type="protein sequence ID" value="KAF3206747.1"/>
    <property type="molecule type" value="Genomic_DNA"/>
</dbReference>
<organism evidence="2 7">
    <name type="scientific">Orbilia oligospora</name>
    <name type="common">Nematode-trapping fungus</name>
    <name type="synonym">Arthrobotrys oligospora</name>
    <dbReference type="NCBI Taxonomy" id="2813651"/>
    <lineage>
        <taxon>Eukaryota</taxon>
        <taxon>Fungi</taxon>
        <taxon>Dikarya</taxon>
        <taxon>Ascomycota</taxon>
        <taxon>Pezizomycotina</taxon>
        <taxon>Orbiliomycetes</taxon>
        <taxon>Orbiliales</taxon>
        <taxon>Orbiliaceae</taxon>
        <taxon>Orbilia</taxon>
    </lineage>
</organism>
<protein>
    <recommendedName>
        <fullName evidence="9">Autophagy-related protein 27</fullName>
    </recommendedName>
</protein>
<reference evidence="6 7" key="1">
    <citation type="submission" date="2019-06" db="EMBL/GenBank/DDBJ databases">
        <authorList>
            <person name="Palmer J.M."/>
        </authorList>
    </citation>
    <scope>NUCLEOTIDE SEQUENCE [LARGE SCALE GENOMIC DNA]</scope>
    <source>
        <strain evidence="4 6">TWF106</strain>
        <strain evidence="5 8">TWF191</strain>
        <strain evidence="3">TWF679</strain>
        <strain evidence="2 7">TWF788</strain>
    </source>
</reference>
<proteinExistence type="predicted"/>
<comment type="caution">
    <text evidence="2">The sequence shown here is derived from an EMBL/GenBank/DDBJ whole genome shotgun (WGS) entry which is preliminary data.</text>
</comment>
<evidence type="ECO:0000313" key="5">
    <source>
        <dbReference type="EMBL" id="KAF3220185.1"/>
    </source>
</evidence>
<keyword evidence="1" id="KW-0732">Signal</keyword>
<evidence type="ECO:0000313" key="2">
    <source>
        <dbReference type="EMBL" id="KAF3165272.1"/>
    </source>
</evidence>
<dbReference type="EMBL" id="JAABOE010000107">
    <property type="protein sequence ID" value="KAF3165272.1"/>
    <property type="molecule type" value="Genomic_DNA"/>
</dbReference>
<evidence type="ECO:0000313" key="3">
    <source>
        <dbReference type="EMBL" id="KAF3200844.1"/>
    </source>
</evidence>
<feature type="chain" id="PRO_5041090643" description="Autophagy-related protein 27" evidence="1">
    <location>
        <begin position="17"/>
        <end position="252"/>
    </location>
</feature>
<evidence type="ECO:0000313" key="6">
    <source>
        <dbReference type="Proteomes" id="UP000472727"/>
    </source>
</evidence>
<dbReference type="InterPro" id="IPR045702">
    <property type="entry name" value="DUF6060"/>
</dbReference>
<evidence type="ECO:0000313" key="7">
    <source>
        <dbReference type="Proteomes" id="UP000479691"/>
    </source>
</evidence>
<dbReference type="AlphaFoldDB" id="A0A6G1M4E2"/>
<evidence type="ECO:0000313" key="8">
    <source>
        <dbReference type="Proteomes" id="UP000483672"/>
    </source>
</evidence>
<evidence type="ECO:0008006" key="9">
    <source>
        <dbReference type="Google" id="ProtNLM"/>
    </source>
</evidence>